<dbReference type="GO" id="GO:0080120">
    <property type="term" value="P:CAAX-box protein maturation"/>
    <property type="evidence" value="ECO:0007669"/>
    <property type="project" value="UniProtKB-ARBA"/>
</dbReference>
<protein>
    <submittedName>
        <fullName evidence="3">CAAX amino terminal protease self-immunity</fullName>
    </submittedName>
</protein>
<gene>
    <name evidence="3" type="ORF">CLOSAC_24060</name>
</gene>
<dbReference type="GO" id="GO:0006508">
    <property type="term" value="P:proteolysis"/>
    <property type="evidence" value="ECO:0007669"/>
    <property type="project" value="UniProtKB-KW"/>
</dbReference>
<feature type="transmembrane region" description="Helical" evidence="1">
    <location>
        <begin position="137"/>
        <end position="158"/>
    </location>
</feature>
<dbReference type="AlphaFoldDB" id="A0A1S8N6A4"/>
<dbReference type="STRING" id="169679.CSACC_05390"/>
<reference evidence="3 4" key="1">
    <citation type="submission" date="2016-05" db="EMBL/GenBank/DDBJ databases">
        <title>Microbial solvent formation.</title>
        <authorList>
            <person name="Poehlein A."/>
            <person name="Montoya Solano J.D."/>
            <person name="Flitsch S."/>
            <person name="Krabben P."/>
            <person name="Duerre P."/>
            <person name="Daniel R."/>
        </authorList>
    </citation>
    <scope>NUCLEOTIDE SEQUENCE [LARGE SCALE GENOMIC DNA]</scope>
    <source>
        <strain evidence="3 4">L1-8</strain>
    </source>
</reference>
<feature type="transmembrane region" description="Helical" evidence="1">
    <location>
        <begin position="12"/>
        <end position="37"/>
    </location>
</feature>
<proteinExistence type="predicted"/>
<feature type="transmembrane region" description="Helical" evidence="1">
    <location>
        <begin position="170"/>
        <end position="187"/>
    </location>
</feature>
<sequence length="281" mass="31976">MDSDSGFKEVKITTILGIYMLFIILYFAVITIVSIFTTNGFQTDINSDYVYITVIIMLMFLSIAIISIFRPTKKAVKSLYYDFKSKIKFYEIFKVIGLVICLIIGSKGLIIGISYYFSPSFATTIIKDSSIEINKTSYYIIFTIVSLIISPIMDELTFRSVLFKRISKRTNNIYIGIIISSMIYGIIGDTSEIAGMILLGVVNCILYIKYKNILMPMMVDYIYNIMDLIFIDNFLDKSIKLTSDSIGMCLGIGAVIFSIGISLFIKFIRNNNIYLKKSELY</sequence>
<dbReference type="Pfam" id="PF02517">
    <property type="entry name" value="Rce1-like"/>
    <property type="match status" value="1"/>
</dbReference>
<evidence type="ECO:0000313" key="3">
    <source>
        <dbReference type="EMBL" id="OOM11977.1"/>
    </source>
</evidence>
<dbReference type="RefSeq" id="WP_077865639.1">
    <property type="nucleotide sequence ID" value="NZ_LZYZ01000004.1"/>
</dbReference>
<feature type="transmembrane region" description="Helical" evidence="1">
    <location>
        <begin position="92"/>
        <end position="117"/>
    </location>
</feature>
<evidence type="ECO:0000313" key="4">
    <source>
        <dbReference type="Proteomes" id="UP000191154"/>
    </source>
</evidence>
<keyword evidence="1" id="KW-0472">Membrane</keyword>
<feature type="transmembrane region" description="Helical" evidence="1">
    <location>
        <begin position="49"/>
        <end position="71"/>
    </location>
</feature>
<dbReference type="EMBL" id="LZYZ01000004">
    <property type="protein sequence ID" value="OOM11977.1"/>
    <property type="molecule type" value="Genomic_DNA"/>
</dbReference>
<keyword evidence="3" id="KW-0378">Hydrolase</keyword>
<evidence type="ECO:0000259" key="2">
    <source>
        <dbReference type="Pfam" id="PF02517"/>
    </source>
</evidence>
<feature type="transmembrane region" description="Helical" evidence="1">
    <location>
        <begin position="193"/>
        <end position="210"/>
    </location>
</feature>
<comment type="caution">
    <text evidence="3">The sequence shown here is derived from an EMBL/GenBank/DDBJ whole genome shotgun (WGS) entry which is preliminary data.</text>
</comment>
<dbReference type="Proteomes" id="UP000191154">
    <property type="component" value="Unassembled WGS sequence"/>
</dbReference>
<keyword evidence="1" id="KW-1133">Transmembrane helix</keyword>
<keyword evidence="3" id="KW-0645">Protease</keyword>
<accession>A0A1S8N6A4</accession>
<dbReference type="InterPro" id="IPR003675">
    <property type="entry name" value="Rce1/LyrA-like_dom"/>
</dbReference>
<keyword evidence="1" id="KW-0812">Transmembrane</keyword>
<feature type="transmembrane region" description="Helical" evidence="1">
    <location>
        <begin position="245"/>
        <end position="268"/>
    </location>
</feature>
<evidence type="ECO:0000256" key="1">
    <source>
        <dbReference type="SAM" id="Phobius"/>
    </source>
</evidence>
<feature type="domain" description="CAAX prenyl protease 2/Lysostaphin resistance protein A-like" evidence="2">
    <location>
        <begin position="139"/>
        <end position="226"/>
    </location>
</feature>
<organism evidence="3 4">
    <name type="scientific">Clostridium saccharobutylicum</name>
    <dbReference type="NCBI Taxonomy" id="169679"/>
    <lineage>
        <taxon>Bacteria</taxon>
        <taxon>Bacillati</taxon>
        <taxon>Bacillota</taxon>
        <taxon>Clostridia</taxon>
        <taxon>Eubacteriales</taxon>
        <taxon>Clostridiaceae</taxon>
        <taxon>Clostridium</taxon>
    </lineage>
</organism>
<name>A0A1S8N6A4_CLOSA</name>
<dbReference type="GO" id="GO:0004175">
    <property type="term" value="F:endopeptidase activity"/>
    <property type="evidence" value="ECO:0007669"/>
    <property type="project" value="UniProtKB-ARBA"/>
</dbReference>